<dbReference type="CDD" id="cd02503">
    <property type="entry name" value="MobA"/>
    <property type="match status" value="1"/>
</dbReference>
<evidence type="ECO:0000256" key="7">
    <source>
        <dbReference type="ARBA" id="ARBA00023150"/>
    </source>
</evidence>
<dbReference type="RefSeq" id="WP_110997374.1">
    <property type="nucleotide sequence ID" value="NZ_QKTW01000003.1"/>
</dbReference>
<dbReference type="Proteomes" id="UP000248745">
    <property type="component" value="Unassembled WGS sequence"/>
</dbReference>
<dbReference type="PANTHER" id="PTHR19136:SF81">
    <property type="entry name" value="MOLYBDENUM COFACTOR GUANYLYLTRANSFERASE"/>
    <property type="match status" value="1"/>
</dbReference>
<protein>
    <recommendedName>
        <fullName evidence="8">MobA-like NTP transferase domain-containing protein</fullName>
    </recommendedName>
</protein>
<feature type="domain" description="MobA-like NTP transferase" evidence="8">
    <location>
        <begin position="3"/>
        <end position="152"/>
    </location>
</feature>
<accession>A0A2W2B2M5</accession>
<evidence type="ECO:0000256" key="4">
    <source>
        <dbReference type="ARBA" id="ARBA00022741"/>
    </source>
</evidence>
<keyword evidence="2" id="KW-0808">Transferase</keyword>
<evidence type="ECO:0000313" key="10">
    <source>
        <dbReference type="Proteomes" id="UP000248745"/>
    </source>
</evidence>
<evidence type="ECO:0000313" key="9">
    <source>
        <dbReference type="EMBL" id="PZF74534.1"/>
    </source>
</evidence>
<name>A0A2W2B2M5_9BACT</name>
<keyword evidence="7" id="KW-0501">Molybdenum cofactor biosynthesis</keyword>
<keyword evidence="1" id="KW-0963">Cytoplasm</keyword>
<dbReference type="GO" id="GO:0046872">
    <property type="term" value="F:metal ion binding"/>
    <property type="evidence" value="ECO:0007669"/>
    <property type="project" value="UniProtKB-KW"/>
</dbReference>
<proteinExistence type="predicted"/>
<organism evidence="9 10">
    <name type="scientific">Taibaiella soli</name>
    <dbReference type="NCBI Taxonomy" id="1649169"/>
    <lineage>
        <taxon>Bacteria</taxon>
        <taxon>Pseudomonadati</taxon>
        <taxon>Bacteroidota</taxon>
        <taxon>Chitinophagia</taxon>
        <taxon>Chitinophagales</taxon>
        <taxon>Chitinophagaceae</taxon>
        <taxon>Taibaiella</taxon>
    </lineage>
</organism>
<keyword evidence="6" id="KW-0342">GTP-binding</keyword>
<keyword evidence="5" id="KW-0460">Magnesium</keyword>
<evidence type="ECO:0000256" key="2">
    <source>
        <dbReference type="ARBA" id="ARBA00022679"/>
    </source>
</evidence>
<keyword evidence="10" id="KW-1185">Reference proteome</keyword>
<keyword evidence="4" id="KW-0547">Nucleotide-binding</keyword>
<evidence type="ECO:0000256" key="6">
    <source>
        <dbReference type="ARBA" id="ARBA00023134"/>
    </source>
</evidence>
<dbReference type="AlphaFoldDB" id="A0A2W2B2M5"/>
<dbReference type="Pfam" id="PF12804">
    <property type="entry name" value="NTP_transf_3"/>
    <property type="match status" value="1"/>
</dbReference>
<reference evidence="9 10" key="1">
    <citation type="submission" date="2018-06" db="EMBL/GenBank/DDBJ databases">
        <title>Mucibacter soli gen. nov., sp. nov., a new member of the family Chitinophagaceae producing mucin.</title>
        <authorList>
            <person name="Kim M.-K."/>
            <person name="Park S."/>
            <person name="Kim T.-S."/>
            <person name="Joung Y."/>
            <person name="Han J.-H."/>
            <person name="Kim S.B."/>
        </authorList>
    </citation>
    <scope>NUCLEOTIDE SEQUENCE [LARGE SCALE GENOMIC DNA]</scope>
    <source>
        <strain evidence="9 10">R1-15</strain>
    </source>
</reference>
<evidence type="ECO:0000256" key="1">
    <source>
        <dbReference type="ARBA" id="ARBA00022490"/>
    </source>
</evidence>
<dbReference type="InterPro" id="IPR025877">
    <property type="entry name" value="MobA-like_NTP_Trfase"/>
</dbReference>
<dbReference type="Gene3D" id="3.90.550.10">
    <property type="entry name" value="Spore Coat Polysaccharide Biosynthesis Protein SpsA, Chain A"/>
    <property type="match status" value="1"/>
</dbReference>
<sequence length="195" mass="21600">MFGLILSGGQSSRMGTDKGLLPSGNGTWIEHSYALLSSLNIPVKISVNEQQLAAYQKVVPGADFIIDEKELNIGGPLKGLMSAHHQFPGEDIFVLACDMQRMQPNVLRTLVSASLEKNHAAYIYQNGAQAEPLCGIYTAKAMQQIDSWYNANDLPKHGLISILLRLKIPFLSVPENWQPFFENFNSPDDIQKMPL</sequence>
<evidence type="ECO:0000256" key="3">
    <source>
        <dbReference type="ARBA" id="ARBA00022723"/>
    </source>
</evidence>
<dbReference type="EMBL" id="QKTW01000003">
    <property type="protein sequence ID" value="PZF74534.1"/>
    <property type="molecule type" value="Genomic_DNA"/>
</dbReference>
<comment type="caution">
    <text evidence="9">The sequence shown here is derived from an EMBL/GenBank/DDBJ whole genome shotgun (WGS) entry which is preliminary data.</text>
</comment>
<dbReference type="InterPro" id="IPR029044">
    <property type="entry name" value="Nucleotide-diphossugar_trans"/>
</dbReference>
<evidence type="ECO:0000256" key="5">
    <source>
        <dbReference type="ARBA" id="ARBA00022842"/>
    </source>
</evidence>
<gene>
    <name evidence="9" type="ORF">DN068_02870</name>
</gene>
<evidence type="ECO:0000259" key="8">
    <source>
        <dbReference type="Pfam" id="PF12804"/>
    </source>
</evidence>
<keyword evidence="3" id="KW-0479">Metal-binding</keyword>
<dbReference type="InterPro" id="IPR013482">
    <property type="entry name" value="Molybde_CF_guanTrfase"/>
</dbReference>
<dbReference type="GO" id="GO:0005525">
    <property type="term" value="F:GTP binding"/>
    <property type="evidence" value="ECO:0007669"/>
    <property type="project" value="UniProtKB-KW"/>
</dbReference>
<dbReference type="GO" id="GO:0016779">
    <property type="term" value="F:nucleotidyltransferase activity"/>
    <property type="evidence" value="ECO:0007669"/>
    <property type="project" value="TreeGrafter"/>
</dbReference>
<dbReference type="PANTHER" id="PTHR19136">
    <property type="entry name" value="MOLYBDENUM COFACTOR GUANYLYLTRANSFERASE"/>
    <property type="match status" value="1"/>
</dbReference>
<dbReference type="OrthoDB" id="9788394at2"/>
<dbReference type="SUPFAM" id="SSF53448">
    <property type="entry name" value="Nucleotide-diphospho-sugar transferases"/>
    <property type="match status" value="1"/>
</dbReference>
<dbReference type="GO" id="GO:0006777">
    <property type="term" value="P:Mo-molybdopterin cofactor biosynthetic process"/>
    <property type="evidence" value="ECO:0007669"/>
    <property type="project" value="UniProtKB-KW"/>
</dbReference>